<dbReference type="AlphaFoldDB" id="A0A6A6RKW2"/>
<dbReference type="EMBL" id="MU006804">
    <property type="protein sequence ID" value="KAF2635717.1"/>
    <property type="molecule type" value="Genomic_DNA"/>
</dbReference>
<keyword evidence="3" id="KW-1185">Reference proteome</keyword>
<feature type="region of interest" description="Disordered" evidence="1">
    <location>
        <begin position="1"/>
        <end position="25"/>
    </location>
</feature>
<gene>
    <name evidence="2" type="ORF">P280DRAFT_522837</name>
</gene>
<name>A0A6A6RKW2_9PLEO</name>
<evidence type="ECO:0000313" key="2">
    <source>
        <dbReference type="EMBL" id="KAF2635717.1"/>
    </source>
</evidence>
<dbReference type="OrthoDB" id="3801236at2759"/>
<protein>
    <submittedName>
        <fullName evidence="2">Uncharacterized protein</fullName>
    </submittedName>
</protein>
<sequence>MAQQHNAGKGVAHGGKVRRWSPKSPDGPVELLTTISFAPDTSMSIISATPILLNETSIIWSETPIMVKATAEELLTVQPHKILDPEFAVGWNKLPDELKVRILTYNVICEDKVSFNDQWGYTMGGNKDIISYCLMTPEIATLAREIFYSKNIFHVKALPLFEWIGERRTLPLPPRSSLGLIRRLEVAVRVIGWEFTKLRKLTDGRWGFHNLQHIKLTVDLTQHPGIPYSEIPCILGDGLFIQCDGEVDFVGMDIWSFPGSQLIAIIKTKFFFNCINKGLNGVKN</sequence>
<organism evidence="2 3">
    <name type="scientific">Massarina eburnea CBS 473.64</name>
    <dbReference type="NCBI Taxonomy" id="1395130"/>
    <lineage>
        <taxon>Eukaryota</taxon>
        <taxon>Fungi</taxon>
        <taxon>Dikarya</taxon>
        <taxon>Ascomycota</taxon>
        <taxon>Pezizomycotina</taxon>
        <taxon>Dothideomycetes</taxon>
        <taxon>Pleosporomycetidae</taxon>
        <taxon>Pleosporales</taxon>
        <taxon>Massarineae</taxon>
        <taxon>Massarinaceae</taxon>
        <taxon>Massarina</taxon>
    </lineage>
</organism>
<evidence type="ECO:0000313" key="3">
    <source>
        <dbReference type="Proteomes" id="UP000799753"/>
    </source>
</evidence>
<reference evidence="2" key="1">
    <citation type="journal article" date="2020" name="Stud. Mycol.">
        <title>101 Dothideomycetes genomes: a test case for predicting lifestyles and emergence of pathogens.</title>
        <authorList>
            <person name="Haridas S."/>
            <person name="Albert R."/>
            <person name="Binder M."/>
            <person name="Bloem J."/>
            <person name="Labutti K."/>
            <person name="Salamov A."/>
            <person name="Andreopoulos B."/>
            <person name="Baker S."/>
            <person name="Barry K."/>
            <person name="Bills G."/>
            <person name="Bluhm B."/>
            <person name="Cannon C."/>
            <person name="Castanera R."/>
            <person name="Culley D."/>
            <person name="Daum C."/>
            <person name="Ezra D."/>
            <person name="Gonzalez J."/>
            <person name="Henrissat B."/>
            <person name="Kuo A."/>
            <person name="Liang C."/>
            <person name="Lipzen A."/>
            <person name="Lutzoni F."/>
            <person name="Magnuson J."/>
            <person name="Mondo S."/>
            <person name="Nolan M."/>
            <person name="Ohm R."/>
            <person name="Pangilinan J."/>
            <person name="Park H.-J."/>
            <person name="Ramirez L."/>
            <person name="Alfaro M."/>
            <person name="Sun H."/>
            <person name="Tritt A."/>
            <person name="Yoshinaga Y."/>
            <person name="Zwiers L.-H."/>
            <person name="Turgeon B."/>
            <person name="Goodwin S."/>
            <person name="Spatafora J."/>
            <person name="Crous P."/>
            <person name="Grigoriev I."/>
        </authorList>
    </citation>
    <scope>NUCLEOTIDE SEQUENCE</scope>
    <source>
        <strain evidence="2">CBS 473.64</strain>
    </source>
</reference>
<accession>A0A6A6RKW2</accession>
<evidence type="ECO:0000256" key="1">
    <source>
        <dbReference type="SAM" id="MobiDB-lite"/>
    </source>
</evidence>
<proteinExistence type="predicted"/>
<dbReference type="Proteomes" id="UP000799753">
    <property type="component" value="Unassembled WGS sequence"/>
</dbReference>